<evidence type="ECO:0000313" key="2">
    <source>
        <dbReference type="EMBL" id="TDT45367.1"/>
    </source>
</evidence>
<dbReference type="Proteomes" id="UP000294749">
    <property type="component" value="Unassembled WGS sequence"/>
</dbReference>
<comment type="caution">
    <text evidence="2">The sequence shown here is derived from an EMBL/GenBank/DDBJ whole genome shotgun (WGS) entry which is preliminary data.</text>
</comment>
<reference evidence="2 3" key="1">
    <citation type="submission" date="2019-03" db="EMBL/GenBank/DDBJ databases">
        <title>Genomic Encyclopedia of Archaeal and Bacterial Type Strains, Phase II (KMG-II): from individual species to whole genera.</title>
        <authorList>
            <person name="Goeker M."/>
        </authorList>
    </citation>
    <scope>NUCLEOTIDE SEQUENCE [LARGE SCALE GENOMIC DNA]</scope>
    <source>
        <strain evidence="2 3">DSM 25233</strain>
    </source>
</reference>
<organism evidence="2 3">
    <name type="scientific">Maribacter spongiicola</name>
    <dbReference type="NCBI Taxonomy" id="1206753"/>
    <lineage>
        <taxon>Bacteria</taxon>
        <taxon>Pseudomonadati</taxon>
        <taxon>Bacteroidota</taxon>
        <taxon>Flavobacteriia</taxon>
        <taxon>Flavobacteriales</taxon>
        <taxon>Flavobacteriaceae</taxon>
        <taxon>Maribacter</taxon>
    </lineage>
</organism>
<accession>A0A4R7K585</accession>
<protein>
    <recommendedName>
        <fullName evidence="4">DUF4168 domain-containing protein</fullName>
    </recommendedName>
</protein>
<dbReference type="RefSeq" id="WP_133687703.1">
    <property type="nucleotide sequence ID" value="NZ_SOAY01000011.1"/>
</dbReference>
<evidence type="ECO:0000313" key="3">
    <source>
        <dbReference type="Proteomes" id="UP000294749"/>
    </source>
</evidence>
<feature type="chain" id="PRO_5020497477" description="DUF4168 domain-containing protein" evidence="1">
    <location>
        <begin position="24"/>
        <end position="112"/>
    </location>
</feature>
<sequence>MKKLTIFCGFLFCGILSIQTALAQDSLQSDARVKQRMLLNQFESDYVLTASERVALKQSRIAYQYRMKEILDSMDISDGRRKRLIQELQRNPFSEKVQSVIANHSKSDEMIE</sequence>
<evidence type="ECO:0008006" key="4">
    <source>
        <dbReference type="Google" id="ProtNLM"/>
    </source>
</evidence>
<gene>
    <name evidence="2" type="ORF">CLV90_2454</name>
</gene>
<keyword evidence="1" id="KW-0732">Signal</keyword>
<feature type="signal peptide" evidence="1">
    <location>
        <begin position="1"/>
        <end position="23"/>
    </location>
</feature>
<proteinExistence type="predicted"/>
<dbReference type="AlphaFoldDB" id="A0A4R7K585"/>
<evidence type="ECO:0000256" key="1">
    <source>
        <dbReference type="SAM" id="SignalP"/>
    </source>
</evidence>
<name>A0A4R7K585_9FLAO</name>
<dbReference type="EMBL" id="SOAY01000011">
    <property type="protein sequence ID" value="TDT45367.1"/>
    <property type="molecule type" value="Genomic_DNA"/>
</dbReference>
<dbReference type="OrthoDB" id="1446828at2"/>
<keyword evidence="3" id="KW-1185">Reference proteome</keyword>